<feature type="region of interest" description="Disordered" evidence="7">
    <location>
        <begin position="1"/>
        <end position="34"/>
    </location>
</feature>
<keyword evidence="4" id="KW-0378">Hydrolase</keyword>
<dbReference type="SMART" id="SM00487">
    <property type="entry name" value="DEXDc"/>
    <property type="match status" value="1"/>
</dbReference>
<evidence type="ECO:0000313" key="11">
    <source>
        <dbReference type="EMBL" id="TPX35133.1"/>
    </source>
</evidence>
<feature type="domain" description="Helicase C-terminal" evidence="10">
    <location>
        <begin position="380"/>
        <end position="534"/>
    </location>
</feature>
<keyword evidence="6" id="KW-0539">Nucleus</keyword>
<dbReference type="Pfam" id="PF00271">
    <property type="entry name" value="Helicase_C"/>
    <property type="match status" value="1"/>
</dbReference>
<evidence type="ECO:0000256" key="7">
    <source>
        <dbReference type="SAM" id="MobiDB-lite"/>
    </source>
</evidence>
<dbReference type="InterPro" id="IPR031053">
    <property type="entry name" value="ALC1"/>
</dbReference>
<evidence type="ECO:0000259" key="10">
    <source>
        <dbReference type="PROSITE" id="PS51194"/>
    </source>
</evidence>
<dbReference type="InterPro" id="IPR049730">
    <property type="entry name" value="SNF2/RAD54-like_C"/>
</dbReference>
<evidence type="ECO:0000259" key="9">
    <source>
        <dbReference type="PROSITE" id="PS51192"/>
    </source>
</evidence>
<keyword evidence="12" id="KW-1185">Reference proteome</keyword>
<dbReference type="CDD" id="cd18793">
    <property type="entry name" value="SF2_C_SNF"/>
    <property type="match status" value="1"/>
</dbReference>
<organism evidence="11 12">
    <name type="scientific">Synchytrium microbalum</name>
    <dbReference type="NCBI Taxonomy" id="1806994"/>
    <lineage>
        <taxon>Eukaryota</taxon>
        <taxon>Fungi</taxon>
        <taxon>Fungi incertae sedis</taxon>
        <taxon>Chytridiomycota</taxon>
        <taxon>Chytridiomycota incertae sedis</taxon>
        <taxon>Chytridiomycetes</taxon>
        <taxon>Synchytriales</taxon>
        <taxon>Synchytriaceae</taxon>
        <taxon>Synchytrium</taxon>
    </lineage>
</organism>
<dbReference type="EMBL" id="QEAO01000010">
    <property type="protein sequence ID" value="TPX35133.1"/>
    <property type="molecule type" value="Genomic_DNA"/>
</dbReference>
<dbReference type="OrthoDB" id="5857104at2759"/>
<dbReference type="InterPro" id="IPR027417">
    <property type="entry name" value="P-loop_NTPase"/>
</dbReference>
<feature type="domain" description="BRCT" evidence="8">
    <location>
        <begin position="946"/>
        <end position="1030"/>
    </location>
</feature>
<keyword evidence="5" id="KW-0067">ATP-binding</keyword>
<comment type="similarity">
    <text evidence="2">Belongs to the SNF2/RAD54 helicase family.</text>
</comment>
<evidence type="ECO:0000313" key="12">
    <source>
        <dbReference type="Proteomes" id="UP000319731"/>
    </source>
</evidence>
<evidence type="ECO:0000256" key="2">
    <source>
        <dbReference type="ARBA" id="ARBA00007025"/>
    </source>
</evidence>
<reference evidence="11 12" key="1">
    <citation type="journal article" date="2019" name="Sci. Rep.">
        <title>Comparative genomics of chytrid fungi reveal insights into the obligate biotrophic and pathogenic lifestyle of Synchytrium endobioticum.</title>
        <authorList>
            <person name="van de Vossenberg B.T.L.H."/>
            <person name="Warris S."/>
            <person name="Nguyen H.D.T."/>
            <person name="van Gent-Pelzer M.P.E."/>
            <person name="Joly D.L."/>
            <person name="van de Geest H.C."/>
            <person name="Bonants P.J.M."/>
            <person name="Smith D.S."/>
            <person name="Levesque C.A."/>
            <person name="van der Lee T.A.J."/>
        </authorList>
    </citation>
    <scope>NUCLEOTIDE SEQUENCE [LARGE SCALE GENOMIC DNA]</scope>
    <source>
        <strain evidence="11 12">JEL517</strain>
    </source>
</reference>
<proteinExistence type="inferred from homology"/>
<dbReference type="InterPro" id="IPR000330">
    <property type="entry name" value="SNF2_N"/>
</dbReference>
<evidence type="ECO:0000259" key="8">
    <source>
        <dbReference type="PROSITE" id="PS50172"/>
    </source>
</evidence>
<keyword evidence="3" id="KW-0547">Nucleotide-binding</keyword>
<dbReference type="Gene3D" id="3.40.220.10">
    <property type="entry name" value="Leucine Aminopeptidase, subunit E, domain 1"/>
    <property type="match status" value="1"/>
</dbReference>
<dbReference type="CDD" id="cd17919">
    <property type="entry name" value="DEXHc_Snf"/>
    <property type="match status" value="1"/>
</dbReference>
<evidence type="ECO:0000256" key="1">
    <source>
        <dbReference type="ARBA" id="ARBA00004123"/>
    </source>
</evidence>
<dbReference type="PANTHER" id="PTHR47157">
    <property type="entry name" value="CHROMODOMAIN-HELICASE-DNA-BINDING PROTEIN 1-LIKE"/>
    <property type="match status" value="1"/>
</dbReference>
<accession>A0A507CC59</accession>
<sequence length="1030" mass="116223">MSRVRKDDSDDEEWNVDKQASSAKRLKGRSSRTTELTDRESLVASITEVAGTLRLGDPQNQPKLLQNVTLRNYQAWPYYLFLEGVRWLASIYRSNVNGLLADEMGLGKTIQAIGLIAHLHETSIKRHLTLVIVPVSVLDNWADELSRWAPALKFISHHGTRPERDALRSQITNDVNVIVTTPETFNADVEYFGTLSLHLVIVDEAHRLKNRSSLFYQNLEALDIPHSVLLSGTPIQNNLYELYAMLRFSNPQIWGDQVDRFLEWFDPGRVSADEKQERMDQLKELLKPFMLRRNKKDVLTLPELTETVIYTPLTKIQRAQYKSLLSKDPTLFDKTQRSKLLNVLSQLRKCVNHPYMFSGVEPEPYEAGEHLVDASGKLVIVDRLLSELKKRDRRALIFSQSTHMLDVLQDYLTYREYSYERLDGSVRGEERNLAVKTFSKATTFVFLLSTRAGGVGLNLTAADTVIFIDSDWNPTMDQQAMARAHRIGQTKTVQVFRLLARDTVEEIIYRRATKKLALSRDIMKGVETSVPDESSSAPNGTDELVSMLQFGLKKVMSDEELEDDMTIQQISDLLDGKSIDDAAIQTLLEVSEDENSPENFYMYEGHDYKADQVAFEKLKEDAFKKEFTVSKRKRSPAENDEEFSAQDEADRVRRKAENAAKKHERKLTKWAENGYESRSLEVVSKQDQNVPDGDVVDDEGDDGRLSFVSGDVSRPHVNDGRQAIIIHVCDDSGYWPGKGVFAALSSLGNCSEYYEAASENDDLLQGSAHLIESSKQPNIHVALAVAQKRSRDNSISPIRFPDLEQALNSIAKAAKSLHASIHLPRLGQTTPGFDWYKTERLIRKCLVNQGLPVSIYYYQRGGRGSSRPHPRTFKAYDDDDVVMVDEASSSSRHQPNTDTSPSESGSDTELEDELENDVSSKYIKQPDSHRTNSTNSTNSVFTVPNPFLDVLEGCIIHLVGISSPDLERQFARRVIAYGGEISMQVSEHVTHLVCGHDEAAVSNLLEHANLGPETQIVPLDWLVDMLVPAK</sequence>
<dbReference type="Gene3D" id="3.40.50.10190">
    <property type="entry name" value="BRCT domain"/>
    <property type="match status" value="1"/>
</dbReference>
<dbReference type="InterPro" id="IPR001650">
    <property type="entry name" value="Helicase_C-like"/>
</dbReference>
<feature type="region of interest" description="Disordered" evidence="7">
    <location>
        <begin position="629"/>
        <end position="665"/>
    </location>
</feature>
<evidence type="ECO:0000256" key="5">
    <source>
        <dbReference type="ARBA" id="ARBA00022840"/>
    </source>
</evidence>
<dbReference type="Gene3D" id="3.40.50.10810">
    <property type="entry name" value="Tandem AAA-ATPase domain"/>
    <property type="match status" value="1"/>
</dbReference>
<feature type="compositionally biased region" description="Acidic residues" evidence="7">
    <location>
        <begin position="638"/>
        <end position="647"/>
    </location>
</feature>
<dbReference type="GO" id="GO:0016787">
    <property type="term" value="F:hydrolase activity"/>
    <property type="evidence" value="ECO:0007669"/>
    <property type="project" value="UniProtKB-KW"/>
</dbReference>
<dbReference type="STRING" id="1806994.A0A507CC59"/>
<dbReference type="PROSITE" id="PS51194">
    <property type="entry name" value="HELICASE_CTER"/>
    <property type="match status" value="1"/>
</dbReference>
<comment type="subcellular location">
    <subcellularLocation>
        <location evidence="1">Nucleus</location>
    </subcellularLocation>
</comment>
<dbReference type="InterPro" id="IPR001357">
    <property type="entry name" value="BRCT_dom"/>
</dbReference>
<name>A0A507CC59_9FUNG</name>
<dbReference type="PANTHER" id="PTHR47157:SF1">
    <property type="entry name" value="CHROMODOMAIN-HELICASE-DNA-BINDING PROTEIN 1-LIKE"/>
    <property type="match status" value="1"/>
</dbReference>
<protein>
    <submittedName>
        <fullName evidence="11">Uncharacterized protein</fullName>
    </submittedName>
</protein>
<dbReference type="RefSeq" id="XP_031025718.1">
    <property type="nucleotide sequence ID" value="XM_031168316.1"/>
</dbReference>
<dbReference type="PROSITE" id="PS00690">
    <property type="entry name" value="DEAH_ATP_HELICASE"/>
    <property type="match status" value="1"/>
</dbReference>
<dbReference type="GO" id="GO:0005524">
    <property type="term" value="F:ATP binding"/>
    <property type="evidence" value="ECO:0007669"/>
    <property type="project" value="UniProtKB-KW"/>
</dbReference>
<evidence type="ECO:0000256" key="6">
    <source>
        <dbReference type="ARBA" id="ARBA00023242"/>
    </source>
</evidence>
<dbReference type="PROSITE" id="PS50172">
    <property type="entry name" value="BRCT"/>
    <property type="match status" value="1"/>
</dbReference>
<dbReference type="GO" id="GO:0006281">
    <property type="term" value="P:DNA repair"/>
    <property type="evidence" value="ECO:0007669"/>
    <property type="project" value="InterPro"/>
</dbReference>
<dbReference type="InterPro" id="IPR014001">
    <property type="entry name" value="Helicase_ATP-bd"/>
</dbReference>
<dbReference type="Proteomes" id="UP000319731">
    <property type="component" value="Unassembled WGS sequence"/>
</dbReference>
<dbReference type="Gene3D" id="3.40.50.300">
    <property type="entry name" value="P-loop containing nucleotide triphosphate hydrolases"/>
    <property type="match status" value="1"/>
</dbReference>
<dbReference type="PROSITE" id="PS51192">
    <property type="entry name" value="HELICASE_ATP_BIND_1"/>
    <property type="match status" value="1"/>
</dbReference>
<dbReference type="InterPro" id="IPR038718">
    <property type="entry name" value="SNF2-like_sf"/>
</dbReference>
<feature type="domain" description="Helicase ATP-binding" evidence="9">
    <location>
        <begin position="89"/>
        <end position="252"/>
    </location>
</feature>
<dbReference type="SMART" id="SM00490">
    <property type="entry name" value="HELICc"/>
    <property type="match status" value="1"/>
</dbReference>
<dbReference type="GO" id="GO:0003678">
    <property type="term" value="F:DNA helicase activity"/>
    <property type="evidence" value="ECO:0007669"/>
    <property type="project" value="InterPro"/>
</dbReference>
<gene>
    <name evidence="11" type="ORF">SmJEL517_g02388</name>
</gene>
<dbReference type="SUPFAM" id="SSF52113">
    <property type="entry name" value="BRCT domain"/>
    <property type="match status" value="1"/>
</dbReference>
<dbReference type="Pfam" id="PF00176">
    <property type="entry name" value="SNF2-rel_dom"/>
    <property type="match status" value="1"/>
</dbReference>
<dbReference type="GeneID" id="42003613"/>
<feature type="region of interest" description="Disordered" evidence="7">
    <location>
        <begin position="885"/>
        <end position="916"/>
    </location>
</feature>
<feature type="compositionally biased region" description="Basic and acidic residues" evidence="7">
    <location>
        <begin position="648"/>
        <end position="661"/>
    </location>
</feature>
<comment type="caution">
    <text evidence="11">The sequence shown here is derived from an EMBL/GenBank/DDBJ whole genome shotgun (WGS) entry which is preliminary data.</text>
</comment>
<dbReference type="SUPFAM" id="SSF52949">
    <property type="entry name" value="Macro domain-like"/>
    <property type="match status" value="1"/>
</dbReference>
<dbReference type="InterPro" id="IPR002464">
    <property type="entry name" value="DNA/RNA_helicase_DEAH_CS"/>
</dbReference>
<dbReference type="AlphaFoldDB" id="A0A507CC59"/>
<evidence type="ECO:0000256" key="4">
    <source>
        <dbReference type="ARBA" id="ARBA00022801"/>
    </source>
</evidence>
<dbReference type="SUPFAM" id="SSF52540">
    <property type="entry name" value="P-loop containing nucleoside triphosphate hydrolases"/>
    <property type="match status" value="2"/>
</dbReference>
<dbReference type="InterPro" id="IPR043472">
    <property type="entry name" value="Macro_dom-like"/>
</dbReference>
<evidence type="ECO:0000256" key="3">
    <source>
        <dbReference type="ARBA" id="ARBA00022741"/>
    </source>
</evidence>
<feature type="compositionally biased region" description="Polar residues" evidence="7">
    <location>
        <begin position="887"/>
        <end position="905"/>
    </location>
</feature>
<dbReference type="GO" id="GO:0005634">
    <property type="term" value="C:nucleus"/>
    <property type="evidence" value="ECO:0007669"/>
    <property type="project" value="UniProtKB-SubCell"/>
</dbReference>
<dbReference type="InterPro" id="IPR036420">
    <property type="entry name" value="BRCT_dom_sf"/>
</dbReference>
<feature type="compositionally biased region" description="Acidic residues" evidence="7">
    <location>
        <begin position="906"/>
        <end position="916"/>
    </location>
</feature>
<dbReference type="GO" id="GO:0006338">
    <property type="term" value="P:chromatin remodeling"/>
    <property type="evidence" value="ECO:0007669"/>
    <property type="project" value="InterPro"/>
</dbReference>